<feature type="transmembrane region" description="Helical" evidence="2">
    <location>
        <begin position="86"/>
        <end position="105"/>
    </location>
</feature>
<comment type="caution">
    <text evidence="3">The sequence shown here is derived from an EMBL/GenBank/DDBJ whole genome shotgun (WGS) entry which is preliminary data.</text>
</comment>
<feature type="region of interest" description="Disordered" evidence="1">
    <location>
        <begin position="249"/>
        <end position="269"/>
    </location>
</feature>
<accession>A0A8J3TM39</accession>
<feature type="compositionally biased region" description="Basic residues" evidence="1">
    <location>
        <begin position="249"/>
        <end position="259"/>
    </location>
</feature>
<keyword evidence="2" id="KW-1133">Transmembrane helix</keyword>
<evidence type="ECO:0000313" key="3">
    <source>
        <dbReference type="EMBL" id="GII28599.1"/>
    </source>
</evidence>
<evidence type="ECO:0000256" key="2">
    <source>
        <dbReference type="SAM" id="Phobius"/>
    </source>
</evidence>
<evidence type="ECO:0000313" key="4">
    <source>
        <dbReference type="Proteomes" id="UP000650628"/>
    </source>
</evidence>
<dbReference type="AlphaFoldDB" id="A0A8J3TM39"/>
<keyword evidence="4" id="KW-1185">Reference proteome</keyword>
<dbReference type="EMBL" id="BOOO01000009">
    <property type="protein sequence ID" value="GII28599.1"/>
    <property type="molecule type" value="Genomic_DNA"/>
</dbReference>
<dbReference type="RefSeq" id="WP_203952623.1">
    <property type="nucleotide sequence ID" value="NZ_BOOO01000009.1"/>
</dbReference>
<feature type="transmembrane region" description="Helical" evidence="2">
    <location>
        <begin position="111"/>
        <end position="133"/>
    </location>
</feature>
<evidence type="ECO:0000256" key="1">
    <source>
        <dbReference type="SAM" id="MobiDB-lite"/>
    </source>
</evidence>
<keyword evidence="2" id="KW-0812">Transmembrane</keyword>
<reference evidence="3 4" key="1">
    <citation type="submission" date="2021-01" db="EMBL/GenBank/DDBJ databases">
        <title>Whole genome shotgun sequence of Planotetraspora mira NBRC 15435.</title>
        <authorList>
            <person name="Komaki H."/>
            <person name="Tamura T."/>
        </authorList>
    </citation>
    <scope>NUCLEOTIDE SEQUENCE [LARGE SCALE GENOMIC DNA]</scope>
    <source>
        <strain evidence="3 4">NBRC 15435</strain>
    </source>
</reference>
<gene>
    <name evidence="3" type="ORF">Pmi06nite_20410</name>
</gene>
<protein>
    <submittedName>
        <fullName evidence="3">Uncharacterized protein</fullName>
    </submittedName>
</protein>
<dbReference type="Proteomes" id="UP000650628">
    <property type="component" value="Unassembled WGS sequence"/>
</dbReference>
<feature type="transmembrane region" description="Helical" evidence="2">
    <location>
        <begin position="57"/>
        <end position="79"/>
    </location>
</feature>
<keyword evidence="2" id="KW-0472">Membrane</keyword>
<organism evidence="3 4">
    <name type="scientific">Planotetraspora mira</name>
    <dbReference type="NCBI Taxonomy" id="58121"/>
    <lineage>
        <taxon>Bacteria</taxon>
        <taxon>Bacillati</taxon>
        <taxon>Actinomycetota</taxon>
        <taxon>Actinomycetes</taxon>
        <taxon>Streptosporangiales</taxon>
        <taxon>Streptosporangiaceae</taxon>
        <taxon>Planotetraspora</taxon>
    </lineage>
</organism>
<proteinExistence type="predicted"/>
<sequence length="269" mass="28879">MHPPSRRLAAQPVLSRTLAAALVGLALPFLAWAITLAGLSVLPYDGLGGAGGWGRIGQGMIIAAGAVPFLLVVSWPLLWALRVRPAWHVALSAPIVALVFGVALNTMAARIIANPVVAVAVVLALAYGLTALFTMPGRPWWWWQQLPLMAVGGPPPIPVTVSQPDLAGLGIPLIAPDLPGYAIEHLSARPGDLSYLLRPSALHRAATPAERDASTISVIVRSRVEPPGEDSPYELTSPRTWRRFRGVRRRAPSWRRGRGCRSPTWRRSG</sequence>
<name>A0A8J3TM39_9ACTN</name>